<dbReference type="RefSeq" id="XP_016254997.1">
    <property type="nucleotide sequence ID" value="XM_016388069.1"/>
</dbReference>
<sequence length="201" mass="22960">MAHSTVISHLEDGKVEITTERLLLRAAREDDVMGVYEAFSDPEVMRYCTLPHEDPSQTQSRLQEMIDSPTNGTTNFIIALRPDRNHPIGIVGINAPESHEIGFILSRQHWGTGIAQEAVSCVLGYLFGARGMDEVIAEVEPRNRRCVRFLERQGFTESGFTERMWEVGGIWWDSLQLRLKRESWEQRTEPESLNTETGQTR</sequence>
<dbReference type="Pfam" id="PF13302">
    <property type="entry name" value="Acetyltransf_3"/>
    <property type="match status" value="1"/>
</dbReference>
<evidence type="ECO:0000313" key="3">
    <source>
        <dbReference type="Proteomes" id="UP000054466"/>
    </source>
</evidence>
<gene>
    <name evidence="2" type="ORF">PV07_01537</name>
</gene>
<dbReference type="InterPro" id="IPR016181">
    <property type="entry name" value="Acyl_CoA_acyltransferase"/>
</dbReference>
<evidence type="ECO:0000259" key="1">
    <source>
        <dbReference type="PROSITE" id="PS51186"/>
    </source>
</evidence>
<dbReference type="SUPFAM" id="SSF55729">
    <property type="entry name" value="Acyl-CoA N-acyltransferases (Nat)"/>
    <property type="match status" value="1"/>
</dbReference>
<name>A0A0D2A3B6_9EURO</name>
<dbReference type="Gene3D" id="3.40.630.30">
    <property type="match status" value="1"/>
</dbReference>
<reference evidence="2 3" key="1">
    <citation type="submission" date="2015-01" db="EMBL/GenBank/DDBJ databases">
        <title>The Genome Sequence of Cladophialophora immunda CBS83496.</title>
        <authorList>
            <consortium name="The Broad Institute Genomics Platform"/>
            <person name="Cuomo C."/>
            <person name="de Hoog S."/>
            <person name="Gorbushina A."/>
            <person name="Stielow B."/>
            <person name="Teixiera M."/>
            <person name="Abouelleil A."/>
            <person name="Chapman S.B."/>
            <person name="Priest M."/>
            <person name="Young S.K."/>
            <person name="Wortman J."/>
            <person name="Nusbaum C."/>
            <person name="Birren B."/>
        </authorList>
    </citation>
    <scope>NUCLEOTIDE SEQUENCE [LARGE SCALE GENOMIC DNA]</scope>
    <source>
        <strain evidence="2 3">CBS 83496</strain>
    </source>
</reference>
<dbReference type="GO" id="GO:0016747">
    <property type="term" value="F:acyltransferase activity, transferring groups other than amino-acyl groups"/>
    <property type="evidence" value="ECO:0007669"/>
    <property type="project" value="InterPro"/>
</dbReference>
<dbReference type="PANTHER" id="PTHR43792">
    <property type="entry name" value="GNAT FAMILY, PUTATIVE (AFU_ORTHOLOGUE AFUA_3G00765)-RELATED-RELATED"/>
    <property type="match status" value="1"/>
</dbReference>
<dbReference type="InterPro" id="IPR051531">
    <property type="entry name" value="N-acetyltransferase"/>
</dbReference>
<evidence type="ECO:0000313" key="2">
    <source>
        <dbReference type="EMBL" id="KIW34781.1"/>
    </source>
</evidence>
<feature type="domain" description="N-acetyltransferase" evidence="1">
    <location>
        <begin position="22"/>
        <end position="182"/>
    </location>
</feature>
<dbReference type="AlphaFoldDB" id="A0A0D2A3B6"/>
<dbReference type="OrthoDB" id="630895at2759"/>
<dbReference type="GeneID" id="27340731"/>
<dbReference type="Proteomes" id="UP000054466">
    <property type="component" value="Unassembled WGS sequence"/>
</dbReference>
<accession>A0A0D2A3B6</accession>
<dbReference type="PROSITE" id="PS51186">
    <property type="entry name" value="GNAT"/>
    <property type="match status" value="1"/>
</dbReference>
<keyword evidence="3" id="KW-1185">Reference proteome</keyword>
<protein>
    <recommendedName>
        <fullName evidence="1">N-acetyltransferase domain-containing protein</fullName>
    </recommendedName>
</protein>
<dbReference type="EMBL" id="KN847040">
    <property type="protein sequence ID" value="KIW34781.1"/>
    <property type="molecule type" value="Genomic_DNA"/>
</dbReference>
<proteinExistence type="predicted"/>
<dbReference type="VEuPathDB" id="FungiDB:PV07_01537"/>
<dbReference type="HOGENOM" id="CLU_013985_3_6_1"/>
<dbReference type="InterPro" id="IPR000182">
    <property type="entry name" value="GNAT_dom"/>
</dbReference>
<organism evidence="2 3">
    <name type="scientific">Cladophialophora immunda</name>
    <dbReference type="NCBI Taxonomy" id="569365"/>
    <lineage>
        <taxon>Eukaryota</taxon>
        <taxon>Fungi</taxon>
        <taxon>Dikarya</taxon>
        <taxon>Ascomycota</taxon>
        <taxon>Pezizomycotina</taxon>
        <taxon>Eurotiomycetes</taxon>
        <taxon>Chaetothyriomycetidae</taxon>
        <taxon>Chaetothyriales</taxon>
        <taxon>Herpotrichiellaceae</taxon>
        <taxon>Cladophialophora</taxon>
    </lineage>
</organism>